<accession>A0A319C9E0</accession>
<feature type="domain" description="NADP-dependent oxidoreductase" evidence="3">
    <location>
        <begin position="13"/>
        <end position="327"/>
    </location>
</feature>
<dbReference type="RefSeq" id="XP_025492275.1">
    <property type="nucleotide sequence ID" value="XM_025635091.1"/>
</dbReference>
<evidence type="ECO:0000313" key="5">
    <source>
        <dbReference type="Proteomes" id="UP000248340"/>
    </source>
</evidence>
<evidence type="ECO:0000256" key="2">
    <source>
        <dbReference type="ARBA" id="ARBA00038157"/>
    </source>
</evidence>
<dbReference type="CDD" id="cd19075">
    <property type="entry name" value="AKR_AKR7A1-5"/>
    <property type="match status" value="1"/>
</dbReference>
<organism evidence="4 5">
    <name type="scientific">Aspergillus uvarum CBS 121591</name>
    <dbReference type="NCBI Taxonomy" id="1448315"/>
    <lineage>
        <taxon>Eukaryota</taxon>
        <taxon>Fungi</taxon>
        <taxon>Dikarya</taxon>
        <taxon>Ascomycota</taxon>
        <taxon>Pezizomycotina</taxon>
        <taxon>Eurotiomycetes</taxon>
        <taxon>Eurotiomycetidae</taxon>
        <taxon>Eurotiales</taxon>
        <taxon>Aspergillaceae</taxon>
        <taxon>Aspergillus</taxon>
        <taxon>Aspergillus subgen. Circumdati</taxon>
    </lineage>
</organism>
<dbReference type="PANTHER" id="PTHR43364">
    <property type="entry name" value="NADH-SPECIFIC METHYLGLYOXAL REDUCTASE-RELATED"/>
    <property type="match status" value="1"/>
</dbReference>
<keyword evidence="5" id="KW-1185">Reference proteome</keyword>
<comment type="similarity">
    <text evidence="2">Belongs to the aldo/keto reductase family. Aldo/keto reductase 2 subfamily.</text>
</comment>
<sequence length="341" mass="38732">MDSPPKADRTPPKVIFGAMTIGKPGVEMTRIHTLDETKAALDMFQKYGHDIVDTARVYGGGSSEEYLGALNCPSRGIKLDTKLYPTALRPALSPDELYHHSVDDLRRGLLLSLKALKVGKVATWYLHGPDRTVPFEDTLRAVNELYNEGLFERYGISNYQAWEVAQICELCERNGWVKPAVYQGLYNAFHRAVEAELFPCLRHYGLSFYCFNPLAGGFLTSRYTRGMTEFEEGSRFDPRRYQGKLSRNRYFDDYFFDALDILRPVIKKHGLSEAECALRWLSHHSQLEAEKGDGIVIGASSLKHLEENLVALSKGHLPEDVVEAINQGWEVVRGKELKFWH</sequence>
<dbReference type="OrthoDB" id="48988at2759"/>
<dbReference type="SUPFAM" id="SSF51430">
    <property type="entry name" value="NAD(P)-linked oxidoreductase"/>
    <property type="match status" value="1"/>
</dbReference>
<dbReference type="GO" id="GO:0016491">
    <property type="term" value="F:oxidoreductase activity"/>
    <property type="evidence" value="ECO:0007669"/>
    <property type="project" value="UniProtKB-KW"/>
</dbReference>
<protein>
    <submittedName>
        <fullName evidence="4">Aldo/keto reductase</fullName>
    </submittedName>
</protein>
<dbReference type="VEuPathDB" id="FungiDB:BO82DRAFT_353943"/>
<evidence type="ECO:0000259" key="3">
    <source>
        <dbReference type="Pfam" id="PF00248"/>
    </source>
</evidence>
<evidence type="ECO:0000256" key="1">
    <source>
        <dbReference type="ARBA" id="ARBA00023002"/>
    </source>
</evidence>
<evidence type="ECO:0000313" key="4">
    <source>
        <dbReference type="EMBL" id="PYH82075.1"/>
    </source>
</evidence>
<dbReference type="Pfam" id="PF00248">
    <property type="entry name" value="Aldo_ket_red"/>
    <property type="match status" value="1"/>
</dbReference>
<proteinExistence type="inferred from homology"/>
<dbReference type="InterPro" id="IPR036812">
    <property type="entry name" value="NAD(P)_OxRdtase_dom_sf"/>
</dbReference>
<name>A0A319C9E0_9EURO</name>
<dbReference type="PANTHER" id="PTHR43364:SF4">
    <property type="entry name" value="NAD(P)-LINKED OXIDOREDUCTASE SUPERFAMILY PROTEIN"/>
    <property type="match status" value="1"/>
</dbReference>
<dbReference type="InterPro" id="IPR023210">
    <property type="entry name" value="NADP_OxRdtase_dom"/>
</dbReference>
<reference evidence="4 5" key="1">
    <citation type="submission" date="2016-12" db="EMBL/GenBank/DDBJ databases">
        <title>The genomes of Aspergillus section Nigri reveals drivers in fungal speciation.</title>
        <authorList>
            <consortium name="DOE Joint Genome Institute"/>
            <person name="Vesth T.C."/>
            <person name="Nybo J."/>
            <person name="Theobald S."/>
            <person name="Brandl J."/>
            <person name="Frisvad J.C."/>
            <person name="Nielsen K.F."/>
            <person name="Lyhne E.K."/>
            <person name="Kogle M.E."/>
            <person name="Kuo A."/>
            <person name="Riley R."/>
            <person name="Clum A."/>
            <person name="Nolan M."/>
            <person name="Lipzen A."/>
            <person name="Salamov A."/>
            <person name="Henrissat B."/>
            <person name="Wiebenga A."/>
            <person name="De Vries R.P."/>
            <person name="Grigoriev I.V."/>
            <person name="Mortensen U.H."/>
            <person name="Andersen M.R."/>
            <person name="Baker S.E."/>
        </authorList>
    </citation>
    <scope>NUCLEOTIDE SEQUENCE [LARGE SCALE GENOMIC DNA]</scope>
    <source>
        <strain evidence="4 5">CBS 121591</strain>
    </source>
</reference>
<keyword evidence="1" id="KW-0560">Oxidoreductase</keyword>
<dbReference type="AlphaFoldDB" id="A0A319C9E0"/>
<dbReference type="STRING" id="1448315.A0A319C9E0"/>
<dbReference type="InterPro" id="IPR050523">
    <property type="entry name" value="AKR_Detox_Biosynth"/>
</dbReference>
<dbReference type="Gene3D" id="3.20.20.100">
    <property type="entry name" value="NADP-dependent oxidoreductase domain"/>
    <property type="match status" value="1"/>
</dbReference>
<dbReference type="GeneID" id="37137832"/>
<dbReference type="EMBL" id="KZ821697">
    <property type="protein sequence ID" value="PYH82075.1"/>
    <property type="molecule type" value="Genomic_DNA"/>
</dbReference>
<gene>
    <name evidence="4" type="ORF">BO82DRAFT_353943</name>
</gene>
<dbReference type="Proteomes" id="UP000248340">
    <property type="component" value="Unassembled WGS sequence"/>
</dbReference>